<proteinExistence type="predicted"/>
<dbReference type="SUPFAM" id="SSF51971">
    <property type="entry name" value="Nucleotide-binding domain"/>
    <property type="match status" value="1"/>
</dbReference>
<dbReference type="PROSITE" id="PS00198">
    <property type="entry name" value="4FE4S_FER_1"/>
    <property type="match status" value="1"/>
</dbReference>
<dbReference type="PROSITE" id="PS51379">
    <property type="entry name" value="4FE4S_FER_2"/>
    <property type="match status" value="2"/>
</dbReference>
<dbReference type="PROSITE" id="PS51085">
    <property type="entry name" value="2FE2S_FER_2"/>
    <property type="match status" value="1"/>
</dbReference>
<dbReference type="PANTHER" id="PTHR42783:SF3">
    <property type="entry name" value="GLUTAMATE SYNTHASE [NADPH] SMALL CHAIN-RELATED"/>
    <property type="match status" value="1"/>
</dbReference>
<dbReference type="InterPro" id="IPR009051">
    <property type="entry name" value="Helical_ferredxn"/>
</dbReference>
<dbReference type="InterPro" id="IPR036188">
    <property type="entry name" value="FAD/NAD-bd_sf"/>
</dbReference>
<dbReference type="InterPro" id="IPR028261">
    <property type="entry name" value="DPD_II"/>
</dbReference>
<dbReference type="FunFam" id="3.30.70.20:FF:000035">
    <property type="entry name" value="Iron hydrogenase 1"/>
    <property type="match status" value="1"/>
</dbReference>
<feature type="domain" description="4Fe-4S His(Cys)3-ligated-type" evidence="8">
    <location>
        <begin position="78"/>
        <end position="117"/>
    </location>
</feature>
<feature type="domain" description="4Fe-4S ferredoxin-type" evidence="7">
    <location>
        <begin position="137"/>
        <end position="167"/>
    </location>
</feature>
<dbReference type="SUPFAM" id="SSF46548">
    <property type="entry name" value="alpha-helical ferredoxin"/>
    <property type="match status" value="1"/>
</dbReference>
<evidence type="ECO:0000256" key="1">
    <source>
        <dbReference type="ARBA" id="ARBA00022485"/>
    </source>
</evidence>
<organism evidence="9 10">
    <name type="scientific">candidate division NPL-UPA2 bacterium Unc8</name>
    <dbReference type="NCBI Taxonomy" id="1980939"/>
    <lineage>
        <taxon>Bacteria</taxon>
    </lineage>
</organism>
<dbReference type="Gene3D" id="1.10.1060.10">
    <property type="entry name" value="Alpha-helical ferredoxin"/>
    <property type="match status" value="1"/>
</dbReference>
<evidence type="ECO:0000259" key="7">
    <source>
        <dbReference type="PROSITE" id="PS51379"/>
    </source>
</evidence>
<dbReference type="Pfam" id="PF22117">
    <property type="entry name" value="Fer4_Nqo3"/>
    <property type="match status" value="1"/>
</dbReference>
<dbReference type="SUPFAM" id="SSF54292">
    <property type="entry name" value="2Fe-2S ferredoxin-like"/>
    <property type="match status" value="1"/>
</dbReference>
<dbReference type="GO" id="GO:0046872">
    <property type="term" value="F:metal ion binding"/>
    <property type="evidence" value="ECO:0007669"/>
    <property type="project" value="UniProtKB-KW"/>
</dbReference>
<sequence>MITLDIDGHKVKTEKGKTVLQAASEAKIYIPSICAHPDLTPFGACRLCIVEAEGLKGLPTACTTLAADGMRVKTKTPQVNSTRRIAMELMLASHSADCLRCTQNLNCELQAIAQYLGITEERWKKSTEEVQINTTNPLFNHDLNKCILCGRCVRACYELRGVEVLSFMKRGKESYIGTALDSSLSDANCKFCGACVQVCPTGALQDKKGLLEVGTNREEMLVPCKHNCPAEIDIPRYLYLIATKKYSEAAAVIREKVPFPEVLGRVCIHPCEEVCQRGEVDEAVSIRSLKHFVAERDTVLWKEHMRKAPPTGRRAAVVGSGPAGLTAAYYLTKLGHNVIVFEALPVPGGMMRIGIPEYRLPRKVLEREIEEVKQVGFEVKTNARVESLDDLFQKGYEAIFLAIGAHRGIKMGIDGEDTLGVIECTDFLRKVSLGEKVKLGSRVAVIGGGNAAIDAARTALRLKVKKVIIIYRRTRTEMPASPEEIDGALEEGVEFIYLAMPTKIWNRGGTVKLECCRMELGEPDASGRRRPVPIENSEFLTSYDSVIAAIGQMPEVPEGFQVAIGKGNRLKTNLESCATNRKGVFAGGDAVTGPASVIEAIAAGRKGAAAIDKYFGGSGILDEELTSIAPANGWLGRERGFAPRQREKMPQVPIKERVLGFAQVEVGYEEGAAIKESSRCLRCDLRLGISSVELPPRRISSKTVTKEEG</sequence>
<evidence type="ECO:0000256" key="4">
    <source>
        <dbReference type="ARBA" id="ARBA00023004"/>
    </source>
</evidence>
<feature type="domain" description="4Fe-4S ferredoxin-type" evidence="7">
    <location>
        <begin position="180"/>
        <end position="209"/>
    </location>
</feature>
<evidence type="ECO:0000313" key="10">
    <source>
        <dbReference type="Proteomes" id="UP000266287"/>
    </source>
</evidence>
<dbReference type="PANTHER" id="PTHR42783">
    <property type="entry name" value="GLUTAMATE SYNTHASE [NADPH] SMALL CHAIN"/>
    <property type="match status" value="1"/>
</dbReference>
<dbReference type="PROSITE" id="PS51839">
    <property type="entry name" value="4FE4S_HC3"/>
    <property type="match status" value="1"/>
</dbReference>
<dbReference type="InterPro" id="IPR019574">
    <property type="entry name" value="NADH_UbQ_OxRdtase_Gsu_4Fe4S-bd"/>
</dbReference>
<dbReference type="AlphaFoldDB" id="A0A399FUW2"/>
<protein>
    <submittedName>
        <fullName evidence="9">4Fe-4S dicluster domain-containing protein</fullName>
    </submittedName>
</protein>
<dbReference type="GO" id="GO:0016491">
    <property type="term" value="F:oxidoreductase activity"/>
    <property type="evidence" value="ECO:0007669"/>
    <property type="project" value="InterPro"/>
</dbReference>
<dbReference type="InterPro" id="IPR036010">
    <property type="entry name" value="2Fe-2S_ferredoxin-like_sf"/>
</dbReference>
<evidence type="ECO:0000313" key="9">
    <source>
        <dbReference type="EMBL" id="RII00178.1"/>
    </source>
</evidence>
<dbReference type="SUPFAM" id="SSF54862">
    <property type="entry name" value="4Fe-4S ferredoxins"/>
    <property type="match status" value="1"/>
</dbReference>
<dbReference type="InterPro" id="IPR054351">
    <property type="entry name" value="NADH_UbQ_OxRdtase_ferredoxin"/>
</dbReference>
<dbReference type="Gene3D" id="3.10.20.740">
    <property type="match status" value="1"/>
</dbReference>
<dbReference type="Gene3D" id="3.30.70.20">
    <property type="match status" value="1"/>
</dbReference>
<evidence type="ECO:0000256" key="2">
    <source>
        <dbReference type="ARBA" id="ARBA00022723"/>
    </source>
</evidence>
<evidence type="ECO:0000256" key="3">
    <source>
        <dbReference type="ARBA" id="ARBA00022737"/>
    </source>
</evidence>
<keyword evidence="2" id="KW-0479">Metal-binding</keyword>
<dbReference type="Pfam" id="PF14691">
    <property type="entry name" value="Fer4_20"/>
    <property type="match status" value="1"/>
</dbReference>
<name>A0A399FUW2_UNCN2</name>
<dbReference type="GO" id="GO:0051539">
    <property type="term" value="F:4 iron, 4 sulfur cluster binding"/>
    <property type="evidence" value="ECO:0007669"/>
    <property type="project" value="UniProtKB-KW"/>
</dbReference>
<keyword evidence="5" id="KW-0411">Iron-sulfur</keyword>
<dbReference type="PRINTS" id="PR00419">
    <property type="entry name" value="ADXRDTASE"/>
</dbReference>
<dbReference type="SMART" id="SM00929">
    <property type="entry name" value="NADH-G_4Fe-4S_3"/>
    <property type="match status" value="1"/>
</dbReference>
<dbReference type="Pfam" id="PF13510">
    <property type="entry name" value="Fer2_4"/>
    <property type="match status" value="1"/>
</dbReference>
<dbReference type="InterPro" id="IPR017900">
    <property type="entry name" value="4Fe4S_Fe_S_CS"/>
</dbReference>
<dbReference type="Proteomes" id="UP000266287">
    <property type="component" value="Unassembled WGS sequence"/>
</dbReference>
<keyword evidence="3" id="KW-0677">Repeat</keyword>
<feature type="domain" description="2Fe-2S ferredoxin-type" evidence="6">
    <location>
        <begin position="1"/>
        <end position="78"/>
    </location>
</feature>
<evidence type="ECO:0000259" key="6">
    <source>
        <dbReference type="PROSITE" id="PS51085"/>
    </source>
</evidence>
<dbReference type="InterPro" id="IPR023753">
    <property type="entry name" value="FAD/NAD-binding_dom"/>
</dbReference>
<dbReference type="Pfam" id="PF10588">
    <property type="entry name" value="NADH-G_4Fe-4S_3"/>
    <property type="match status" value="1"/>
</dbReference>
<dbReference type="Gene3D" id="3.50.50.60">
    <property type="entry name" value="FAD/NAD(P)-binding domain"/>
    <property type="match status" value="2"/>
</dbReference>
<comment type="caution">
    <text evidence="9">The sequence shown here is derived from an EMBL/GenBank/DDBJ whole genome shotgun (WGS) entry which is preliminary data.</text>
</comment>
<dbReference type="CDD" id="cd00207">
    <property type="entry name" value="fer2"/>
    <property type="match status" value="1"/>
</dbReference>
<dbReference type="InterPro" id="IPR017896">
    <property type="entry name" value="4Fe4S_Fe-S-bd"/>
</dbReference>
<evidence type="ECO:0000259" key="8">
    <source>
        <dbReference type="PROSITE" id="PS51839"/>
    </source>
</evidence>
<keyword evidence="1" id="KW-0004">4Fe-4S</keyword>
<dbReference type="FunFam" id="3.10.20.740:FF:000003">
    <property type="entry name" value="Formate dehydrogenase subunit alpha"/>
    <property type="match status" value="1"/>
</dbReference>
<reference evidence="9 10" key="1">
    <citation type="submission" date="2018-08" db="EMBL/GenBank/DDBJ databases">
        <title>Draft genome of candidate division NPL-UPA2 bacterium Unc8 that adapted to ultra-basic serpentinizing groundwater.</title>
        <authorList>
            <person name="Ishii S."/>
            <person name="Suzuki S."/>
            <person name="Nealson K.H."/>
        </authorList>
    </citation>
    <scope>NUCLEOTIDE SEQUENCE [LARGE SCALE GENOMIC DNA]</scope>
    <source>
        <strain evidence="9">Unc8</strain>
    </source>
</reference>
<evidence type="ECO:0000256" key="5">
    <source>
        <dbReference type="ARBA" id="ARBA00023014"/>
    </source>
</evidence>
<dbReference type="InterPro" id="IPR001041">
    <property type="entry name" value="2Fe-2S_ferredoxin-type"/>
</dbReference>
<dbReference type="Pfam" id="PF07992">
    <property type="entry name" value="Pyr_redox_2"/>
    <property type="match status" value="1"/>
</dbReference>
<gene>
    <name evidence="9" type="ORF">B9J77_03375</name>
</gene>
<keyword evidence="4" id="KW-0408">Iron</keyword>
<accession>A0A399FUW2</accession>
<dbReference type="EMBL" id="NDHY01000006">
    <property type="protein sequence ID" value="RII00178.1"/>
    <property type="molecule type" value="Genomic_DNA"/>
</dbReference>